<evidence type="ECO:0000259" key="4">
    <source>
        <dbReference type="SMART" id="SM00065"/>
    </source>
</evidence>
<dbReference type="OrthoDB" id="5241249at2"/>
<dbReference type="SUPFAM" id="SSF55874">
    <property type="entry name" value="ATPase domain of HSP90 chaperone/DNA topoisomerase II/histidine kinase"/>
    <property type="match status" value="1"/>
</dbReference>
<dbReference type="RefSeq" id="WP_085913176.1">
    <property type="nucleotide sequence ID" value="NZ_AP018920.1"/>
</dbReference>
<dbReference type="Pfam" id="PF07730">
    <property type="entry name" value="HisKA_3"/>
    <property type="match status" value="1"/>
</dbReference>
<dbReference type="Gene3D" id="1.20.5.1930">
    <property type="match status" value="1"/>
</dbReference>
<evidence type="ECO:0000256" key="1">
    <source>
        <dbReference type="ARBA" id="ARBA00022679"/>
    </source>
</evidence>
<dbReference type="InterPro" id="IPR003594">
    <property type="entry name" value="HATPase_dom"/>
</dbReference>
<keyword evidence="6" id="KW-1185">Reference proteome</keyword>
<dbReference type="CDD" id="cd16917">
    <property type="entry name" value="HATPase_UhpB-NarQ-NarX-like"/>
    <property type="match status" value="1"/>
</dbReference>
<dbReference type="SUPFAM" id="SSF55781">
    <property type="entry name" value="GAF domain-like"/>
    <property type="match status" value="2"/>
</dbReference>
<evidence type="ECO:0000256" key="3">
    <source>
        <dbReference type="ARBA" id="ARBA00023012"/>
    </source>
</evidence>
<dbReference type="STRING" id="2074.BG845_02935"/>
<feature type="domain" description="GAF" evidence="4">
    <location>
        <begin position="59"/>
        <end position="206"/>
    </location>
</feature>
<dbReference type="Gene3D" id="3.30.450.40">
    <property type="match status" value="2"/>
</dbReference>
<dbReference type="Proteomes" id="UP000194360">
    <property type="component" value="Unassembled WGS sequence"/>
</dbReference>
<protein>
    <submittedName>
        <fullName evidence="5">Redox sensor histidine kinase response regulator DevS</fullName>
        <ecNumber evidence="5">2.7.13.3</ecNumber>
    </submittedName>
</protein>
<dbReference type="InterPro" id="IPR003018">
    <property type="entry name" value="GAF"/>
</dbReference>
<accession>A0A1Y2MY62</accession>
<dbReference type="InterPro" id="IPR011712">
    <property type="entry name" value="Sig_transdc_His_kin_sub3_dim/P"/>
</dbReference>
<gene>
    <name evidence="5" type="primary">devS_1</name>
    <name evidence="5" type="ORF">BG845_02935</name>
</gene>
<dbReference type="EC" id="2.7.13.3" evidence="5"/>
<evidence type="ECO:0000256" key="2">
    <source>
        <dbReference type="ARBA" id="ARBA00022777"/>
    </source>
</evidence>
<dbReference type="GO" id="GO:0016020">
    <property type="term" value="C:membrane"/>
    <property type="evidence" value="ECO:0007669"/>
    <property type="project" value="InterPro"/>
</dbReference>
<dbReference type="InterPro" id="IPR029016">
    <property type="entry name" value="GAF-like_dom_sf"/>
</dbReference>
<reference evidence="5 6" key="1">
    <citation type="submission" date="2016-09" db="EMBL/GenBank/DDBJ databases">
        <title>Pseudonocardia autotrophica DSM535, a candidate organism with high potential of specific P450 cytochromes.</title>
        <authorList>
            <person name="Grumaz C."/>
            <person name="Vainshtein Y."/>
            <person name="Kirstahler P."/>
            <person name="Sohn K."/>
        </authorList>
    </citation>
    <scope>NUCLEOTIDE SEQUENCE [LARGE SCALE GENOMIC DNA]</scope>
    <source>
        <strain evidence="5 6">DSM 535</strain>
    </source>
</reference>
<keyword evidence="3" id="KW-0902">Two-component regulatory system</keyword>
<dbReference type="PANTHER" id="PTHR24421:SF56">
    <property type="entry name" value="OXYGEN SENSOR HISTIDINE KINASE RESPONSE REGULATOR DOST"/>
    <property type="match status" value="1"/>
</dbReference>
<dbReference type="InterPro" id="IPR050482">
    <property type="entry name" value="Sensor_HK_TwoCompSys"/>
</dbReference>
<feature type="domain" description="GAF" evidence="4">
    <location>
        <begin position="214"/>
        <end position="368"/>
    </location>
</feature>
<dbReference type="GO" id="GO:0046983">
    <property type="term" value="F:protein dimerization activity"/>
    <property type="evidence" value="ECO:0007669"/>
    <property type="project" value="InterPro"/>
</dbReference>
<dbReference type="InterPro" id="IPR036890">
    <property type="entry name" value="HATPase_C_sf"/>
</dbReference>
<dbReference type="Pfam" id="PF02518">
    <property type="entry name" value="HATPase_c"/>
    <property type="match status" value="1"/>
</dbReference>
<dbReference type="EMBL" id="MIGB01000014">
    <property type="protein sequence ID" value="OSY40112.1"/>
    <property type="molecule type" value="Genomic_DNA"/>
</dbReference>
<keyword evidence="2 5" id="KW-0418">Kinase</keyword>
<evidence type="ECO:0000313" key="6">
    <source>
        <dbReference type="Proteomes" id="UP000194360"/>
    </source>
</evidence>
<dbReference type="SMART" id="SM00065">
    <property type="entry name" value="GAF"/>
    <property type="match status" value="2"/>
</dbReference>
<proteinExistence type="predicted"/>
<evidence type="ECO:0000313" key="5">
    <source>
        <dbReference type="EMBL" id="OSY40112.1"/>
    </source>
</evidence>
<dbReference type="PANTHER" id="PTHR24421">
    <property type="entry name" value="NITRATE/NITRITE SENSOR PROTEIN NARX-RELATED"/>
    <property type="match status" value="1"/>
</dbReference>
<sequence>MEGSTEPEPAPGELARMLSGLRLDELIGEVQDRLGQIASARWRMQKLLDAVLDVAAGLELDATLERIVQSAVDLVDARYGALGVLAPDGSIARFIDVGLDPATRAALGRPPEGKGLLGQLIEDPRPLRLADLSAHPASAGFPPNHPPMRSFLGVPIRVREAVYGNIYLTEKVGAAEFTADDELILQALAAAAGIAVQNADLFEQGLLRQQWLEASAEIRGEVLAGTGEADSLALVARRCLELSRASGTLIALGPDSAGAFREGATAGRPWPSGGLGGTLLRDVVEGLQPVLAQSPRAILNAPADEGGPGGGPTVAVPMRAVERVIGVLIAQREPGDPPFRPSEVPLLVSFADQAALALELGEKHRAQQQLAVLADRDRIARDLHDHVIQRLFAVGLKLQGTLRRTTDADVRERVEQTVDELDRTVREIRTTIFDLHTADHGTGGLRRALLDTVAEVTSESGIATSVHTTGPVDTLVPPAVAAHLLAVVREAATNAVRHSGASTLSVTVAAGHDLTAEITDDGCGLGGTERRSGLRNLADRAAELGGECTLDSPTIGTRVLWTVPLP</sequence>
<dbReference type="Pfam" id="PF13185">
    <property type="entry name" value="GAF_2"/>
    <property type="match status" value="1"/>
</dbReference>
<organism evidence="5 6">
    <name type="scientific">Pseudonocardia autotrophica</name>
    <name type="common">Amycolata autotrophica</name>
    <name type="synonym">Nocardia autotrophica</name>
    <dbReference type="NCBI Taxonomy" id="2074"/>
    <lineage>
        <taxon>Bacteria</taxon>
        <taxon>Bacillati</taxon>
        <taxon>Actinomycetota</taxon>
        <taxon>Actinomycetes</taxon>
        <taxon>Pseudonocardiales</taxon>
        <taxon>Pseudonocardiaceae</taxon>
        <taxon>Pseudonocardia</taxon>
    </lineage>
</organism>
<keyword evidence="1 5" id="KW-0808">Transferase</keyword>
<dbReference type="GO" id="GO:0000155">
    <property type="term" value="F:phosphorelay sensor kinase activity"/>
    <property type="evidence" value="ECO:0007669"/>
    <property type="project" value="InterPro"/>
</dbReference>
<name>A0A1Y2MY62_PSEAH</name>
<dbReference type="AlphaFoldDB" id="A0A1Y2MY62"/>
<dbReference type="Pfam" id="PF13492">
    <property type="entry name" value="GAF_3"/>
    <property type="match status" value="1"/>
</dbReference>
<dbReference type="Gene3D" id="3.30.565.10">
    <property type="entry name" value="Histidine kinase-like ATPase, C-terminal domain"/>
    <property type="match status" value="1"/>
</dbReference>
<comment type="caution">
    <text evidence="5">The sequence shown here is derived from an EMBL/GenBank/DDBJ whole genome shotgun (WGS) entry which is preliminary data.</text>
</comment>